<dbReference type="InterPro" id="IPR023606">
    <property type="entry name" value="CoA-Trfase_III_dom_1_sf"/>
</dbReference>
<protein>
    <submittedName>
        <fullName evidence="2">2-methylfumaryl-CoA isomerase</fullName>
    </submittedName>
</protein>
<dbReference type="Gene3D" id="3.30.1540.10">
    <property type="entry name" value="formyl-coa transferase, domain 3"/>
    <property type="match status" value="1"/>
</dbReference>
<dbReference type="AlphaFoldDB" id="A0A545ARL8"/>
<dbReference type="Pfam" id="PF02515">
    <property type="entry name" value="CoA_transf_3"/>
    <property type="match status" value="1"/>
</dbReference>
<dbReference type="OrthoDB" id="9797653at2"/>
<sequence length="404" mass="42746">MLPLSGLHVVDLCTYVAGPSACMTLAQLGADVVRVDPIGGATDTRRLPLAPGGRSLYWAGLNRGKRSIEVDLRSEAGRDVVRGLLAVPGDGHGILVTNAVGQAWLRHAALLEVRPDLIQVQIGGRADGRPAVDYTVNCEVGLPWVTGPVDASAPVNHVLPAWDLITGAHAALAVVSAERLRRATGAPQLVEINLADVAVATMAHLGFVADVVVNGSQRLREGNYLYGSYGCDFPTADARRVMVVALTNRHWNNLIRLTGTEDVLAAMEKALGVDFAAEEARYRYRDVISALLRPWFEQRTHADVVAALEGAHILWGDYRTIEEMTRSGDGLLATSGLFTEVDDPALGRYPVPLPVARPSGWAPPVPGPAPAVGADTGNVLSDWLGLSGSEAAGLAETGAVRLPV</sequence>
<keyword evidence="3" id="KW-1185">Reference proteome</keyword>
<evidence type="ECO:0000313" key="2">
    <source>
        <dbReference type="EMBL" id="TQS43923.1"/>
    </source>
</evidence>
<dbReference type="GO" id="GO:0008410">
    <property type="term" value="F:CoA-transferase activity"/>
    <property type="evidence" value="ECO:0007669"/>
    <property type="project" value="TreeGrafter"/>
</dbReference>
<proteinExistence type="predicted"/>
<accession>A0A545ARL8</accession>
<dbReference type="Gene3D" id="3.40.50.10540">
    <property type="entry name" value="Crotonobetainyl-coa:carnitine coa-transferase, domain 1"/>
    <property type="match status" value="1"/>
</dbReference>
<dbReference type="RefSeq" id="WP_142705407.1">
    <property type="nucleotide sequence ID" value="NZ_VIRS01000010.1"/>
</dbReference>
<comment type="caution">
    <text evidence="2">The sequence shown here is derived from an EMBL/GenBank/DDBJ whole genome shotgun (WGS) entry which is preliminary data.</text>
</comment>
<name>A0A545ARL8_9ACTN</name>
<gene>
    <name evidence="2" type="ORF">FL583_15785</name>
</gene>
<keyword evidence="1" id="KW-0808">Transferase</keyword>
<dbReference type="InterPro" id="IPR044855">
    <property type="entry name" value="CoA-Trfase_III_dom3_sf"/>
</dbReference>
<dbReference type="Proteomes" id="UP000317982">
    <property type="component" value="Unassembled WGS sequence"/>
</dbReference>
<organism evidence="2 3">
    <name type="scientific">Cryptosporangium phraense</name>
    <dbReference type="NCBI Taxonomy" id="2593070"/>
    <lineage>
        <taxon>Bacteria</taxon>
        <taxon>Bacillati</taxon>
        <taxon>Actinomycetota</taxon>
        <taxon>Actinomycetes</taxon>
        <taxon>Cryptosporangiales</taxon>
        <taxon>Cryptosporangiaceae</taxon>
        <taxon>Cryptosporangium</taxon>
    </lineage>
</organism>
<evidence type="ECO:0000256" key="1">
    <source>
        <dbReference type="ARBA" id="ARBA00022679"/>
    </source>
</evidence>
<dbReference type="PANTHER" id="PTHR48207:SF3">
    <property type="entry name" value="SUCCINATE--HYDROXYMETHYLGLUTARATE COA-TRANSFERASE"/>
    <property type="match status" value="1"/>
</dbReference>
<dbReference type="InterPro" id="IPR050483">
    <property type="entry name" value="CoA-transferase_III_domain"/>
</dbReference>
<dbReference type="PANTHER" id="PTHR48207">
    <property type="entry name" value="SUCCINATE--HYDROXYMETHYLGLUTARATE COA-TRANSFERASE"/>
    <property type="match status" value="1"/>
</dbReference>
<dbReference type="InParanoid" id="A0A545ARL8"/>
<dbReference type="GO" id="GO:0016853">
    <property type="term" value="F:isomerase activity"/>
    <property type="evidence" value="ECO:0007669"/>
    <property type="project" value="UniProtKB-KW"/>
</dbReference>
<dbReference type="EMBL" id="VIRS01000010">
    <property type="protein sequence ID" value="TQS43923.1"/>
    <property type="molecule type" value="Genomic_DNA"/>
</dbReference>
<evidence type="ECO:0000313" key="3">
    <source>
        <dbReference type="Proteomes" id="UP000317982"/>
    </source>
</evidence>
<dbReference type="SUPFAM" id="SSF89796">
    <property type="entry name" value="CoA-transferase family III (CaiB/BaiF)"/>
    <property type="match status" value="1"/>
</dbReference>
<keyword evidence="2" id="KW-0413">Isomerase</keyword>
<reference evidence="2 3" key="1">
    <citation type="submission" date="2019-07" db="EMBL/GenBank/DDBJ databases">
        <title>Cryptosporangium phraense sp. nov., isolated from plant litter.</title>
        <authorList>
            <person name="Suriyachadkun C."/>
        </authorList>
    </citation>
    <scope>NUCLEOTIDE SEQUENCE [LARGE SCALE GENOMIC DNA]</scope>
    <source>
        <strain evidence="2 3">A-T 5661</strain>
    </source>
</reference>
<dbReference type="InterPro" id="IPR003673">
    <property type="entry name" value="CoA-Trfase_fam_III"/>
</dbReference>